<feature type="domain" description="Multidrug resistance protein MdtA-like barrel-sandwich hybrid" evidence="3">
    <location>
        <begin position="140"/>
        <end position="278"/>
    </location>
</feature>
<dbReference type="RefSeq" id="WP_125325745.1">
    <property type="nucleotide sequence ID" value="NZ_CP034328.1"/>
</dbReference>
<dbReference type="AlphaFoldDB" id="A0A3S8U7N8"/>
<reference evidence="4 5" key="1">
    <citation type="submission" date="2018-12" db="EMBL/GenBank/DDBJ databases">
        <title>Complete genome sequencing of Tabrizicola sp. K13M18.</title>
        <authorList>
            <person name="Bae J.-W."/>
        </authorList>
    </citation>
    <scope>NUCLEOTIDE SEQUENCE [LARGE SCALE GENOMIC DNA]</scope>
    <source>
        <strain evidence="4 5">K13M18</strain>
    </source>
</reference>
<gene>
    <name evidence="4" type="ORF">EI545_12325</name>
</gene>
<dbReference type="NCBIfam" id="TIGR01730">
    <property type="entry name" value="RND_mfp"/>
    <property type="match status" value="1"/>
</dbReference>
<dbReference type="GO" id="GO:1990281">
    <property type="term" value="C:efflux pump complex"/>
    <property type="evidence" value="ECO:0007669"/>
    <property type="project" value="TreeGrafter"/>
</dbReference>
<keyword evidence="2" id="KW-0472">Membrane</keyword>
<evidence type="ECO:0000259" key="3">
    <source>
        <dbReference type="Pfam" id="PF25917"/>
    </source>
</evidence>
<evidence type="ECO:0000256" key="1">
    <source>
        <dbReference type="ARBA" id="ARBA00009477"/>
    </source>
</evidence>
<dbReference type="GO" id="GO:0015562">
    <property type="term" value="F:efflux transmembrane transporter activity"/>
    <property type="evidence" value="ECO:0007669"/>
    <property type="project" value="TreeGrafter"/>
</dbReference>
<accession>A0A3S8U7N8</accession>
<dbReference type="KEGG" id="taw:EI545_12325"/>
<dbReference type="PANTHER" id="PTHR30469">
    <property type="entry name" value="MULTIDRUG RESISTANCE PROTEIN MDTA"/>
    <property type="match status" value="1"/>
</dbReference>
<proteinExistence type="inferred from homology"/>
<dbReference type="PANTHER" id="PTHR30469:SF15">
    <property type="entry name" value="HLYD FAMILY OF SECRETION PROTEINS"/>
    <property type="match status" value="1"/>
</dbReference>
<dbReference type="Gene3D" id="1.10.287.470">
    <property type="entry name" value="Helix hairpin bin"/>
    <property type="match status" value="1"/>
</dbReference>
<keyword evidence="2" id="KW-0812">Transmembrane</keyword>
<feature type="transmembrane region" description="Helical" evidence="2">
    <location>
        <begin position="87"/>
        <end position="106"/>
    </location>
</feature>
<dbReference type="EMBL" id="CP034328">
    <property type="protein sequence ID" value="AZL59550.1"/>
    <property type="molecule type" value="Genomic_DNA"/>
</dbReference>
<dbReference type="Gene3D" id="2.40.420.20">
    <property type="match status" value="1"/>
</dbReference>
<dbReference type="OrthoDB" id="9791520at2"/>
<dbReference type="Gene3D" id="2.40.30.170">
    <property type="match status" value="1"/>
</dbReference>
<name>A0A3S8U7N8_9RHOB</name>
<dbReference type="Pfam" id="PF25917">
    <property type="entry name" value="BSH_RND"/>
    <property type="match status" value="1"/>
</dbReference>
<dbReference type="Gene3D" id="2.40.50.100">
    <property type="match status" value="1"/>
</dbReference>
<dbReference type="InterPro" id="IPR058625">
    <property type="entry name" value="MdtA-like_BSH"/>
</dbReference>
<comment type="similarity">
    <text evidence="1">Belongs to the membrane fusion protein (MFP) (TC 8.A.1) family.</text>
</comment>
<dbReference type="SUPFAM" id="SSF111369">
    <property type="entry name" value="HlyD-like secretion proteins"/>
    <property type="match status" value="1"/>
</dbReference>
<dbReference type="Proteomes" id="UP000282002">
    <property type="component" value="Chromosome"/>
</dbReference>
<keyword evidence="5" id="KW-1185">Reference proteome</keyword>
<evidence type="ECO:0000313" key="5">
    <source>
        <dbReference type="Proteomes" id="UP000282002"/>
    </source>
</evidence>
<evidence type="ECO:0000256" key="2">
    <source>
        <dbReference type="SAM" id="Phobius"/>
    </source>
</evidence>
<sequence length="432" mass="44979">MQINIQATEQIYDAGKHGAERRKARTRDALQSDEVMTEANIGPTTAEVTSPAAAPPLPSNANALMVPAVVKVVPKSEPPEPKPKRRLWLWALAGVVAIMVGVLGYFQPWVAAVTEVTVETAALGPVSRVLAVNGRIAGERSVDVRPQVSGTLVSVPVAEGDAVQLGEVVAQIDPATQQAAVRQAMAGLDAAQVAEADAQAEHARNKALGSNVARVVLESSARAVQSSAQEVARTTALLDQAQIQLRNYTIHAPLSGNVLVLTAEPGQLVDPANELMTIADLEHLVVETDVDESYATQVKVGQPAALQLSGETAVLDGHVSFVSQKVDEATGGLEVKLTADAPLQAPIGLTVTANITVDERAAAITVPRAAIVRDANGTGVLLLDEGKAVRRDVMLIDWPAARLIVTDGLVAGDVVIGDATGIADGKAVKVKP</sequence>
<protein>
    <submittedName>
        <fullName evidence="4">Efflux RND transporter periplasmic adaptor subunit</fullName>
    </submittedName>
</protein>
<dbReference type="InterPro" id="IPR006143">
    <property type="entry name" value="RND_pump_MFP"/>
</dbReference>
<keyword evidence="2" id="KW-1133">Transmembrane helix</keyword>
<organism evidence="4 5">
    <name type="scientific">Tabrizicola piscis</name>
    <dbReference type="NCBI Taxonomy" id="2494374"/>
    <lineage>
        <taxon>Bacteria</taxon>
        <taxon>Pseudomonadati</taxon>
        <taxon>Pseudomonadota</taxon>
        <taxon>Alphaproteobacteria</taxon>
        <taxon>Rhodobacterales</taxon>
        <taxon>Paracoccaceae</taxon>
        <taxon>Tabrizicola</taxon>
    </lineage>
</organism>
<evidence type="ECO:0000313" key="4">
    <source>
        <dbReference type="EMBL" id="AZL59550.1"/>
    </source>
</evidence>